<proteinExistence type="predicted"/>
<dbReference type="AlphaFoldDB" id="A0AA39TXR2"/>
<evidence type="ECO:0000313" key="2">
    <source>
        <dbReference type="EMBL" id="KAK0472962.1"/>
    </source>
</evidence>
<accession>A0AA39TXR2</accession>
<keyword evidence="3" id="KW-1185">Reference proteome</keyword>
<protein>
    <recommendedName>
        <fullName evidence="4">CxC1-like cysteine cluster associated with KDZ transposases domain-containing protein</fullName>
    </recommendedName>
</protein>
<gene>
    <name evidence="2" type="ORF">IW261DRAFT_1423943</name>
</gene>
<evidence type="ECO:0000256" key="1">
    <source>
        <dbReference type="SAM" id="MobiDB-lite"/>
    </source>
</evidence>
<name>A0AA39TXR2_9AGAR</name>
<dbReference type="Proteomes" id="UP001175227">
    <property type="component" value="Unassembled WGS sequence"/>
</dbReference>
<sequence length="276" mass="30824">MAGITLPQFSPIKRKHDRKDPARLIGDPAYEYARQALLKRIRETEEHAQKHTEMADIAEDEKDGWEDEESLHLEDVPNVQPVRAASPTILDNSDNEHPNINDCPPTRKHCTQPSTGTQDLYCDWMTLLPHLVKPLASFQRGSNMYQAAGATHCSTSCSGFLKYCDIYLLEHSGTSNSAFCSALQDFYFWMLDAKGIQIHEPFCHAFGSAIKWYGCLKLALEAEVDFMLSDVHARIPDTLDIITNDVPPPSTAMAPHEGIQTTTTLACGCCSELLQQ</sequence>
<evidence type="ECO:0008006" key="4">
    <source>
        <dbReference type="Google" id="ProtNLM"/>
    </source>
</evidence>
<feature type="region of interest" description="Disordered" evidence="1">
    <location>
        <begin position="87"/>
        <end position="111"/>
    </location>
</feature>
<dbReference type="EMBL" id="JAUEPR010000036">
    <property type="protein sequence ID" value="KAK0472962.1"/>
    <property type="molecule type" value="Genomic_DNA"/>
</dbReference>
<comment type="caution">
    <text evidence="2">The sequence shown here is derived from an EMBL/GenBank/DDBJ whole genome shotgun (WGS) entry which is preliminary data.</text>
</comment>
<feature type="region of interest" description="Disordered" evidence="1">
    <location>
        <begin position="1"/>
        <end position="27"/>
    </location>
</feature>
<feature type="compositionally biased region" description="Basic and acidic residues" evidence="1">
    <location>
        <begin position="43"/>
        <end position="54"/>
    </location>
</feature>
<reference evidence="2" key="1">
    <citation type="submission" date="2023-06" db="EMBL/GenBank/DDBJ databases">
        <authorList>
            <consortium name="Lawrence Berkeley National Laboratory"/>
            <person name="Ahrendt S."/>
            <person name="Sahu N."/>
            <person name="Indic B."/>
            <person name="Wong-Bajracharya J."/>
            <person name="Merenyi Z."/>
            <person name="Ke H.-M."/>
            <person name="Monk M."/>
            <person name="Kocsube S."/>
            <person name="Drula E."/>
            <person name="Lipzen A."/>
            <person name="Balint B."/>
            <person name="Henrissat B."/>
            <person name="Andreopoulos B."/>
            <person name="Martin F.M."/>
            <person name="Harder C.B."/>
            <person name="Rigling D."/>
            <person name="Ford K.L."/>
            <person name="Foster G.D."/>
            <person name="Pangilinan J."/>
            <person name="Papanicolaou A."/>
            <person name="Barry K."/>
            <person name="LaButti K."/>
            <person name="Viragh M."/>
            <person name="Koriabine M."/>
            <person name="Yan M."/>
            <person name="Riley R."/>
            <person name="Champramary S."/>
            <person name="Plett K.L."/>
            <person name="Tsai I.J."/>
            <person name="Slot J."/>
            <person name="Sipos G."/>
            <person name="Plett J."/>
            <person name="Nagy L.G."/>
            <person name="Grigoriev I.V."/>
        </authorList>
    </citation>
    <scope>NUCLEOTIDE SEQUENCE</scope>
    <source>
        <strain evidence="2">ICMP 16352</strain>
    </source>
</reference>
<organism evidence="2 3">
    <name type="scientific">Armillaria novae-zelandiae</name>
    <dbReference type="NCBI Taxonomy" id="153914"/>
    <lineage>
        <taxon>Eukaryota</taxon>
        <taxon>Fungi</taxon>
        <taxon>Dikarya</taxon>
        <taxon>Basidiomycota</taxon>
        <taxon>Agaricomycotina</taxon>
        <taxon>Agaricomycetes</taxon>
        <taxon>Agaricomycetidae</taxon>
        <taxon>Agaricales</taxon>
        <taxon>Marasmiineae</taxon>
        <taxon>Physalacriaceae</taxon>
        <taxon>Armillaria</taxon>
    </lineage>
</organism>
<evidence type="ECO:0000313" key="3">
    <source>
        <dbReference type="Proteomes" id="UP001175227"/>
    </source>
</evidence>
<feature type="region of interest" description="Disordered" evidence="1">
    <location>
        <begin position="43"/>
        <end position="63"/>
    </location>
</feature>